<name>A0ABT7SPV5_9GAMM</name>
<evidence type="ECO:0000256" key="1">
    <source>
        <dbReference type="ARBA" id="ARBA00022801"/>
    </source>
</evidence>
<evidence type="ECO:0000313" key="2">
    <source>
        <dbReference type="EMBL" id="MDM7858217.1"/>
    </source>
</evidence>
<dbReference type="Proteomes" id="UP001241056">
    <property type="component" value="Unassembled WGS sequence"/>
</dbReference>
<dbReference type="RefSeq" id="WP_289410887.1">
    <property type="nucleotide sequence ID" value="NZ_JAUCDY010000008.1"/>
</dbReference>
<dbReference type="Gene3D" id="1.20.120.1600">
    <property type="match status" value="1"/>
</dbReference>
<dbReference type="InterPro" id="IPR036412">
    <property type="entry name" value="HAD-like_sf"/>
</dbReference>
<comment type="caution">
    <text evidence="2">The sequence shown here is derived from an EMBL/GenBank/DDBJ whole genome shotgun (WGS) entry which is preliminary data.</text>
</comment>
<dbReference type="NCBIfam" id="TIGR01549">
    <property type="entry name" value="HAD-SF-IA-v1"/>
    <property type="match status" value="1"/>
</dbReference>
<dbReference type="InterPro" id="IPR023214">
    <property type="entry name" value="HAD_sf"/>
</dbReference>
<dbReference type="SFLD" id="SFLDG01129">
    <property type="entry name" value="C1.5:_HAD__Beta-PGM__Phosphata"/>
    <property type="match status" value="1"/>
</dbReference>
<reference evidence="2 3" key="1">
    <citation type="submission" date="2023-06" db="EMBL/GenBank/DDBJ databases">
        <title>Thiopseudomonas sp. CY1220 draft genome sequence.</title>
        <authorList>
            <person name="Zhao G."/>
            <person name="An M."/>
        </authorList>
    </citation>
    <scope>NUCLEOTIDE SEQUENCE [LARGE SCALE GENOMIC DNA]</scope>
    <source>
        <strain evidence="2 3">CY1220</strain>
    </source>
</reference>
<dbReference type="PANTHER" id="PTHR43316">
    <property type="entry name" value="HYDROLASE, HALOACID DELAHOGENASE-RELATED"/>
    <property type="match status" value="1"/>
</dbReference>
<keyword evidence="1 2" id="KW-0378">Hydrolase</keyword>
<dbReference type="PANTHER" id="PTHR43316:SF3">
    <property type="entry name" value="HALOACID DEHALOGENASE, TYPE II (AFU_ORTHOLOGUE AFUA_2G07750)-RELATED"/>
    <property type="match status" value="1"/>
</dbReference>
<dbReference type="SUPFAM" id="SSF56784">
    <property type="entry name" value="HAD-like"/>
    <property type="match status" value="1"/>
</dbReference>
<dbReference type="GO" id="GO:0016787">
    <property type="term" value="F:hydrolase activity"/>
    <property type="evidence" value="ECO:0007669"/>
    <property type="project" value="UniProtKB-KW"/>
</dbReference>
<proteinExistence type="predicted"/>
<dbReference type="NCBIfam" id="TIGR01509">
    <property type="entry name" value="HAD-SF-IA-v3"/>
    <property type="match status" value="1"/>
</dbReference>
<gene>
    <name evidence="2" type="ORF">QEZ41_07990</name>
</gene>
<sequence length="233" mass="25487">MSIQLITFDLDDTLWPVQPVIAQAEQQLQDWLAQQAPHLGVVDVPRLHSLRAAVLSQTPELVHRVSELRYRVLLSACLEAGDALPVAQETAEAAFQVFLSARQNVQLYADAKPVLGQLAQNFVLGALSNGNADVRRVGLGEYFSFALSADALGVSKPDPSVFQAALARAQVTAQRAVHIGDNPLDDIFGAQRVGMRTIWFNPQQQPWQGERAPDAQVHSLSQLPQTLLALQQE</sequence>
<dbReference type="InterPro" id="IPR006439">
    <property type="entry name" value="HAD-SF_hydro_IA"/>
</dbReference>
<dbReference type="InterPro" id="IPR051540">
    <property type="entry name" value="S-2-haloacid_dehalogenase"/>
</dbReference>
<dbReference type="SFLD" id="SFLDS00003">
    <property type="entry name" value="Haloacid_Dehalogenase"/>
    <property type="match status" value="1"/>
</dbReference>
<protein>
    <submittedName>
        <fullName evidence="2">HAD-IA family hydrolase</fullName>
    </submittedName>
</protein>
<evidence type="ECO:0000313" key="3">
    <source>
        <dbReference type="Proteomes" id="UP001241056"/>
    </source>
</evidence>
<dbReference type="PRINTS" id="PR00413">
    <property type="entry name" value="HADHALOGNASE"/>
</dbReference>
<keyword evidence="3" id="KW-1185">Reference proteome</keyword>
<dbReference type="Gene3D" id="3.40.50.1000">
    <property type="entry name" value="HAD superfamily/HAD-like"/>
    <property type="match status" value="1"/>
</dbReference>
<dbReference type="EMBL" id="JAUCDY010000008">
    <property type="protein sequence ID" value="MDM7858217.1"/>
    <property type="molecule type" value="Genomic_DNA"/>
</dbReference>
<accession>A0ABT7SPV5</accession>
<dbReference type="Pfam" id="PF00702">
    <property type="entry name" value="Hydrolase"/>
    <property type="match status" value="1"/>
</dbReference>
<organism evidence="2 3">
    <name type="scientific">Thiopseudomonas acetoxidans</name>
    <dbReference type="NCBI Taxonomy" id="3041622"/>
    <lineage>
        <taxon>Bacteria</taxon>
        <taxon>Pseudomonadati</taxon>
        <taxon>Pseudomonadota</taxon>
        <taxon>Gammaproteobacteria</taxon>
        <taxon>Pseudomonadales</taxon>
        <taxon>Pseudomonadaceae</taxon>
        <taxon>Thiopseudomonas</taxon>
    </lineage>
</organism>